<sequence length="880" mass="100416">MANCLSFSISVDQAVSPCWDCVAGQARYICKLEQNLQALEAEAKRLTEQRDDVYRRVLLAKEQLMEPLKKVEGWLERVEKEIKEVEQIIEDSPAQINNLCLGGYFSKSCCSSYKFGKKVVQKTRDVANLRTEGDFLDVAERCPAASVVVRPSSNIIGLYGMGGVGKTTLLIQINNELQQRRNNFDIVIWTTVSKNHTVEKVQDEIGRKIGYGDEIWKQKSCDEKATDILAVLSKKKFVLLLDDMWERVDLVKVGIPIPGQGNGSKLIFTTRSLDVCGQMEAHKKIMVDCLAPEKAWELFQIKVGEETFDSHPQICGLAKAVAEECKGLPLALITIDRAMSSKKTPVQWEYARRVLRRSVANHELPGMRKEVYPLLKFSYDSLPDDKLKSCFLYCALFPEDFLIRKCELIDYWIAEGFLDEYDSICDRNEGHDIICTLLGLCLLEEVDDDEVKMHDVIRDMALWIASEIEKEKYIVETSAQLTEAPEIENWGLIKRLSLMNNKIQSLRGTPDCPDLLTLFLENNDLQSMRLGKDFFQNMVSLTVLNLSNNQDLTELPVGISNLVSLQCLDISRTCIRELPMELSSLSKLKCLNLERTVCLETIPEKLICGFSRLQVLRMLEAGGWPGGAINGNVSFSRFECLECLKYLNALTITICSDSALEGFLSSHRLQGCTEGLYIHQLEDDFLFSQKTLCLPPMKRLQYLSLEFTSMEEVKIQWEEEGRKIQTPYVFQTSLIASERSFYNLWTVDIQYCPNLRDITWIIWAPNLRNLTVYGCHRMEEIIGEGRVAAMTGDLILFEKLQNLSLSSLPELKSIHRFALSFPCLVEIRVGDCPKLRKIPLSSNSAKGRRIIIRGAKQWWNELEWEDESARDTFRSSFLIW</sequence>
<dbReference type="SUPFAM" id="SSF52540">
    <property type="entry name" value="P-loop containing nucleoside triphosphate hydrolases"/>
    <property type="match status" value="1"/>
</dbReference>
<feature type="domain" description="Disease resistance protein winged helix" evidence="10">
    <location>
        <begin position="396"/>
        <end position="461"/>
    </location>
</feature>
<evidence type="ECO:0000256" key="4">
    <source>
        <dbReference type="ARBA" id="ARBA00022741"/>
    </source>
</evidence>
<dbReference type="InterPro" id="IPR042197">
    <property type="entry name" value="Apaf_helical"/>
</dbReference>
<dbReference type="InterPro" id="IPR001611">
    <property type="entry name" value="Leu-rich_rpt"/>
</dbReference>
<feature type="domain" description="Disease resistance R13L4/SHOC-2-like LRR" evidence="11">
    <location>
        <begin position="499"/>
        <end position="666"/>
    </location>
</feature>
<evidence type="ECO:0008006" key="14">
    <source>
        <dbReference type="Google" id="ProtNLM"/>
    </source>
</evidence>
<dbReference type="EMBL" id="BPVZ01000112">
    <property type="protein sequence ID" value="GKV35606.1"/>
    <property type="molecule type" value="Genomic_DNA"/>
</dbReference>
<dbReference type="GO" id="GO:0043531">
    <property type="term" value="F:ADP binding"/>
    <property type="evidence" value="ECO:0007669"/>
    <property type="project" value="InterPro"/>
</dbReference>
<keyword evidence="2" id="KW-0433">Leucine-rich repeat</keyword>
<evidence type="ECO:0000256" key="3">
    <source>
        <dbReference type="ARBA" id="ARBA00022737"/>
    </source>
</evidence>
<dbReference type="Gene3D" id="1.10.8.430">
    <property type="entry name" value="Helical domain of apoptotic protease-activating factors"/>
    <property type="match status" value="1"/>
</dbReference>
<evidence type="ECO:0000313" key="13">
    <source>
        <dbReference type="Proteomes" id="UP001054252"/>
    </source>
</evidence>
<protein>
    <recommendedName>
        <fullName evidence="14">NB-ARC domain-containing protein</fullName>
    </recommendedName>
</protein>
<feature type="domain" description="Disease resistance protein At4g27190-like leucine-rich repeats" evidence="9">
    <location>
        <begin position="729"/>
        <end position="838"/>
    </location>
</feature>
<evidence type="ECO:0000256" key="2">
    <source>
        <dbReference type="ARBA" id="ARBA00022614"/>
    </source>
</evidence>
<comment type="similarity">
    <text evidence="1">Belongs to the disease resistance NB-LRR family.</text>
</comment>
<feature type="domain" description="NB-ARC" evidence="8">
    <location>
        <begin position="151"/>
        <end position="307"/>
    </location>
</feature>
<evidence type="ECO:0000256" key="7">
    <source>
        <dbReference type="SAM" id="Coils"/>
    </source>
</evidence>
<evidence type="ECO:0000256" key="1">
    <source>
        <dbReference type="ARBA" id="ARBA00008894"/>
    </source>
</evidence>
<dbReference type="InterPro" id="IPR057135">
    <property type="entry name" value="At4g27190-like_LRR"/>
</dbReference>
<dbReference type="FunFam" id="3.40.50.300:FF:001091">
    <property type="entry name" value="Probable disease resistance protein At1g61300"/>
    <property type="match status" value="1"/>
</dbReference>
<evidence type="ECO:0000313" key="12">
    <source>
        <dbReference type="EMBL" id="GKV35606.1"/>
    </source>
</evidence>
<dbReference type="PANTHER" id="PTHR33463:SF220">
    <property type="entry name" value="NB-ARC DOMAIN-CONTAINING PROTEIN"/>
    <property type="match status" value="1"/>
</dbReference>
<evidence type="ECO:0000259" key="11">
    <source>
        <dbReference type="Pfam" id="PF23598"/>
    </source>
</evidence>
<reference evidence="12 13" key="1">
    <citation type="journal article" date="2021" name="Commun. Biol.">
        <title>The genome of Shorea leprosula (Dipterocarpaceae) highlights the ecological relevance of drought in aseasonal tropical rainforests.</title>
        <authorList>
            <person name="Ng K.K.S."/>
            <person name="Kobayashi M.J."/>
            <person name="Fawcett J.A."/>
            <person name="Hatakeyama M."/>
            <person name="Paape T."/>
            <person name="Ng C.H."/>
            <person name="Ang C.C."/>
            <person name="Tnah L.H."/>
            <person name="Lee C.T."/>
            <person name="Nishiyama T."/>
            <person name="Sese J."/>
            <person name="O'Brien M.J."/>
            <person name="Copetti D."/>
            <person name="Mohd Noor M.I."/>
            <person name="Ong R.C."/>
            <person name="Putra M."/>
            <person name="Sireger I.Z."/>
            <person name="Indrioko S."/>
            <person name="Kosugi Y."/>
            <person name="Izuno A."/>
            <person name="Isagi Y."/>
            <person name="Lee S.L."/>
            <person name="Shimizu K.K."/>
        </authorList>
    </citation>
    <scope>NUCLEOTIDE SEQUENCE [LARGE SCALE GENOMIC DNA]</scope>
    <source>
        <strain evidence="12">214</strain>
    </source>
</reference>
<dbReference type="FunFam" id="1.10.8.430:FF:000003">
    <property type="entry name" value="Probable disease resistance protein At5g66910"/>
    <property type="match status" value="1"/>
</dbReference>
<dbReference type="PROSITE" id="PS51450">
    <property type="entry name" value="LRR"/>
    <property type="match status" value="1"/>
</dbReference>
<dbReference type="Pfam" id="PF23559">
    <property type="entry name" value="WHD_DRP"/>
    <property type="match status" value="1"/>
</dbReference>
<dbReference type="SUPFAM" id="SSF52058">
    <property type="entry name" value="L domain-like"/>
    <property type="match status" value="1"/>
</dbReference>
<keyword evidence="5" id="KW-0611">Plant defense</keyword>
<evidence type="ECO:0000256" key="5">
    <source>
        <dbReference type="ARBA" id="ARBA00022821"/>
    </source>
</evidence>
<dbReference type="FunFam" id="1.10.10.10:FF:000322">
    <property type="entry name" value="Probable disease resistance protein At1g63360"/>
    <property type="match status" value="1"/>
</dbReference>
<dbReference type="Pfam" id="PF00931">
    <property type="entry name" value="NB-ARC"/>
    <property type="match status" value="1"/>
</dbReference>
<gene>
    <name evidence="12" type="ORF">SLEP1_g43852</name>
</gene>
<dbReference type="PRINTS" id="PR00364">
    <property type="entry name" value="DISEASERSIST"/>
</dbReference>
<keyword evidence="7" id="KW-0175">Coiled coil</keyword>
<dbReference type="PANTHER" id="PTHR33463">
    <property type="entry name" value="NB-ARC DOMAIN-CONTAINING PROTEIN-RELATED"/>
    <property type="match status" value="1"/>
</dbReference>
<dbReference type="Proteomes" id="UP001054252">
    <property type="component" value="Unassembled WGS sequence"/>
</dbReference>
<evidence type="ECO:0000259" key="9">
    <source>
        <dbReference type="Pfam" id="PF23247"/>
    </source>
</evidence>
<keyword evidence="4" id="KW-0547">Nucleotide-binding</keyword>
<dbReference type="InterPro" id="IPR032675">
    <property type="entry name" value="LRR_dom_sf"/>
</dbReference>
<dbReference type="InterPro" id="IPR050905">
    <property type="entry name" value="Plant_NBS-LRR"/>
</dbReference>
<keyword evidence="3" id="KW-0677">Repeat</keyword>
<evidence type="ECO:0000256" key="6">
    <source>
        <dbReference type="ARBA" id="ARBA00022840"/>
    </source>
</evidence>
<comment type="caution">
    <text evidence="12">The sequence shown here is derived from an EMBL/GenBank/DDBJ whole genome shotgun (WGS) entry which is preliminary data.</text>
</comment>
<dbReference type="Gene3D" id="3.80.10.10">
    <property type="entry name" value="Ribonuclease Inhibitor"/>
    <property type="match status" value="2"/>
</dbReference>
<accession>A0AAV5LFE8</accession>
<dbReference type="AlphaFoldDB" id="A0AAV5LFE8"/>
<evidence type="ECO:0000259" key="8">
    <source>
        <dbReference type="Pfam" id="PF00931"/>
    </source>
</evidence>
<organism evidence="12 13">
    <name type="scientific">Rubroshorea leprosula</name>
    <dbReference type="NCBI Taxonomy" id="152421"/>
    <lineage>
        <taxon>Eukaryota</taxon>
        <taxon>Viridiplantae</taxon>
        <taxon>Streptophyta</taxon>
        <taxon>Embryophyta</taxon>
        <taxon>Tracheophyta</taxon>
        <taxon>Spermatophyta</taxon>
        <taxon>Magnoliopsida</taxon>
        <taxon>eudicotyledons</taxon>
        <taxon>Gunneridae</taxon>
        <taxon>Pentapetalae</taxon>
        <taxon>rosids</taxon>
        <taxon>malvids</taxon>
        <taxon>Malvales</taxon>
        <taxon>Dipterocarpaceae</taxon>
        <taxon>Rubroshorea</taxon>
    </lineage>
</organism>
<dbReference type="GO" id="GO:0006952">
    <property type="term" value="P:defense response"/>
    <property type="evidence" value="ECO:0007669"/>
    <property type="project" value="UniProtKB-KW"/>
</dbReference>
<dbReference type="InterPro" id="IPR058922">
    <property type="entry name" value="WHD_DRP"/>
</dbReference>
<dbReference type="Pfam" id="PF23598">
    <property type="entry name" value="LRR_14"/>
    <property type="match status" value="1"/>
</dbReference>
<dbReference type="InterPro" id="IPR055414">
    <property type="entry name" value="LRR_R13L4/SHOC2-like"/>
</dbReference>
<keyword evidence="13" id="KW-1185">Reference proteome</keyword>
<dbReference type="InterPro" id="IPR002182">
    <property type="entry name" value="NB-ARC"/>
</dbReference>
<proteinExistence type="inferred from homology"/>
<dbReference type="InterPro" id="IPR027417">
    <property type="entry name" value="P-loop_NTPase"/>
</dbReference>
<feature type="coiled-coil region" evidence="7">
    <location>
        <begin position="29"/>
        <end position="95"/>
    </location>
</feature>
<dbReference type="Gene3D" id="3.40.50.300">
    <property type="entry name" value="P-loop containing nucleotide triphosphate hydrolases"/>
    <property type="match status" value="1"/>
</dbReference>
<dbReference type="InterPro" id="IPR036388">
    <property type="entry name" value="WH-like_DNA-bd_sf"/>
</dbReference>
<keyword evidence="6" id="KW-0067">ATP-binding</keyword>
<name>A0AAV5LFE8_9ROSI</name>
<dbReference type="Gene3D" id="1.10.10.10">
    <property type="entry name" value="Winged helix-like DNA-binding domain superfamily/Winged helix DNA-binding domain"/>
    <property type="match status" value="1"/>
</dbReference>
<dbReference type="Pfam" id="PF23247">
    <property type="entry name" value="LRR_RPS2"/>
    <property type="match status" value="1"/>
</dbReference>
<dbReference type="GO" id="GO:0005524">
    <property type="term" value="F:ATP binding"/>
    <property type="evidence" value="ECO:0007669"/>
    <property type="project" value="UniProtKB-KW"/>
</dbReference>
<evidence type="ECO:0000259" key="10">
    <source>
        <dbReference type="Pfam" id="PF23559"/>
    </source>
</evidence>